<evidence type="ECO:0000313" key="3">
    <source>
        <dbReference type="Proteomes" id="UP000030669"/>
    </source>
</evidence>
<evidence type="ECO:0000256" key="1">
    <source>
        <dbReference type="SAM" id="MobiDB-lite"/>
    </source>
</evidence>
<dbReference type="OMA" id="HRGCAIG"/>
<evidence type="ECO:0000313" key="2">
    <source>
        <dbReference type="EMBL" id="EPQ56962.1"/>
    </source>
</evidence>
<dbReference type="HOGENOM" id="CLU_1503598_0_0_1"/>
<organism evidence="2 3">
    <name type="scientific">Gloeophyllum trabeum (strain ATCC 11539 / FP-39264 / Madison 617)</name>
    <name type="common">Brown rot fungus</name>
    <dbReference type="NCBI Taxonomy" id="670483"/>
    <lineage>
        <taxon>Eukaryota</taxon>
        <taxon>Fungi</taxon>
        <taxon>Dikarya</taxon>
        <taxon>Basidiomycota</taxon>
        <taxon>Agaricomycotina</taxon>
        <taxon>Agaricomycetes</taxon>
        <taxon>Gloeophyllales</taxon>
        <taxon>Gloeophyllaceae</taxon>
        <taxon>Gloeophyllum</taxon>
    </lineage>
</organism>
<name>S7QC81_GLOTA</name>
<dbReference type="KEGG" id="gtr:GLOTRDRAFT_120358"/>
<accession>S7QC81</accession>
<proteinExistence type="predicted"/>
<feature type="region of interest" description="Disordered" evidence="1">
    <location>
        <begin position="35"/>
        <end position="72"/>
    </location>
</feature>
<dbReference type="OrthoDB" id="2651020at2759"/>
<reference evidence="2 3" key="1">
    <citation type="journal article" date="2012" name="Science">
        <title>The Paleozoic origin of enzymatic lignin decomposition reconstructed from 31 fungal genomes.</title>
        <authorList>
            <person name="Floudas D."/>
            <person name="Binder M."/>
            <person name="Riley R."/>
            <person name="Barry K."/>
            <person name="Blanchette R.A."/>
            <person name="Henrissat B."/>
            <person name="Martinez A.T."/>
            <person name="Otillar R."/>
            <person name="Spatafora J.W."/>
            <person name="Yadav J.S."/>
            <person name="Aerts A."/>
            <person name="Benoit I."/>
            <person name="Boyd A."/>
            <person name="Carlson A."/>
            <person name="Copeland A."/>
            <person name="Coutinho P.M."/>
            <person name="de Vries R.P."/>
            <person name="Ferreira P."/>
            <person name="Findley K."/>
            <person name="Foster B."/>
            <person name="Gaskell J."/>
            <person name="Glotzer D."/>
            <person name="Gorecki P."/>
            <person name="Heitman J."/>
            <person name="Hesse C."/>
            <person name="Hori C."/>
            <person name="Igarashi K."/>
            <person name="Jurgens J.A."/>
            <person name="Kallen N."/>
            <person name="Kersten P."/>
            <person name="Kohler A."/>
            <person name="Kuees U."/>
            <person name="Kumar T.K.A."/>
            <person name="Kuo A."/>
            <person name="LaButti K."/>
            <person name="Larrondo L.F."/>
            <person name="Lindquist E."/>
            <person name="Ling A."/>
            <person name="Lombard V."/>
            <person name="Lucas S."/>
            <person name="Lundell T."/>
            <person name="Martin R."/>
            <person name="McLaughlin D.J."/>
            <person name="Morgenstern I."/>
            <person name="Morin E."/>
            <person name="Murat C."/>
            <person name="Nagy L.G."/>
            <person name="Nolan M."/>
            <person name="Ohm R.A."/>
            <person name="Patyshakuliyeva A."/>
            <person name="Rokas A."/>
            <person name="Ruiz-Duenas F.J."/>
            <person name="Sabat G."/>
            <person name="Salamov A."/>
            <person name="Samejima M."/>
            <person name="Schmutz J."/>
            <person name="Slot J.C."/>
            <person name="St John F."/>
            <person name="Stenlid J."/>
            <person name="Sun H."/>
            <person name="Sun S."/>
            <person name="Syed K."/>
            <person name="Tsang A."/>
            <person name="Wiebenga A."/>
            <person name="Young D."/>
            <person name="Pisabarro A."/>
            <person name="Eastwood D.C."/>
            <person name="Martin F."/>
            <person name="Cullen D."/>
            <person name="Grigoriev I.V."/>
            <person name="Hibbett D.S."/>
        </authorList>
    </citation>
    <scope>NUCLEOTIDE SEQUENCE [LARGE SCALE GENOMIC DNA]</scope>
    <source>
        <strain evidence="2 3">ATCC 11539</strain>
    </source>
</reference>
<protein>
    <submittedName>
        <fullName evidence="2">Uncharacterized protein</fullName>
    </submittedName>
</protein>
<dbReference type="GeneID" id="19300630"/>
<keyword evidence="3" id="KW-1185">Reference proteome</keyword>
<dbReference type="Proteomes" id="UP000030669">
    <property type="component" value="Unassembled WGS sequence"/>
</dbReference>
<dbReference type="EMBL" id="KB469299">
    <property type="protein sequence ID" value="EPQ56962.1"/>
    <property type="molecule type" value="Genomic_DNA"/>
</dbReference>
<dbReference type="AlphaFoldDB" id="S7QC81"/>
<gene>
    <name evidence="2" type="ORF">GLOTRDRAFT_120358</name>
</gene>
<sequence>MQAQYSTGSAGYYNTDADNICGMFGALSLRGASEQAPSTSTFTQIPPDESSDSEMSDTATMDSGYDSQSSTPAKRLSCAIPAAIPLSAPPIYHDASLGCTALQTIQTHIDWHTGATTPSSLLEAILVHRQAFIAAPREHRTCSKALTQLAFTLEQRKAEGDADTAVALRYESWLVSGWS</sequence>
<dbReference type="RefSeq" id="XP_007864137.1">
    <property type="nucleotide sequence ID" value="XM_007865946.1"/>
</dbReference>
<feature type="compositionally biased region" description="Polar residues" evidence="1">
    <location>
        <begin position="35"/>
        <end position="44"/>
    </location>
</feature>
<dbReference type="eggNOG" id="ENOG502ST2G">
    <property type="taxonomic scope" value="Eukaryota"/>
</dbReference>